<dbReference type="Pfam" id="PF00436">
    <property type="entry name" value="SSB"/>
    <property type="match status" value="1"/>
</dbReference>
<evidence type="ECO:0000256" key="1">
    <source>
        <dbReference type="ARBA" id="ARBA00023125"/>
    </source>
</evidence>
<keyword evidence="3" id="KW-0614">Plasmid</keyword>
<dbReference type="InterPro" id="IPR000424">
    <property type="entry name" value="Primosome_PriB/ssb"/>
</dbReference>
<keyword evidence="6" id="KW-1185">Reference proteome</keyword>
<dbReference type="OrthoDB" id="9809878at2"/>
<dbReference type="KEGG" id="cjt:EG359_22440"/>
<organism evidence="4 5">
    <name type="scientific">Chryseobacterium joostei</name>
    <dbReference type="NCBI Taxonomy" id="112234"/>
    <lineage>
        <taxon>Bacteria</taxon>
        <taxon>Pseudomonadati</taxon>
        <taxon>Bacteroidota</taxon>
        <taxon>Flavobacteriia</taxon>
        <taxon>Flavobacteriales</taxon>
        <taxon>Weeksellaceae</taxon>
        <taxon>Chryseobacterium group</taxon>
        <taxon>Chryseobacterium</taxon>
    </lineage>
</organism>
<dbReference type="Gene3D" id="2.40.50.140">
    <property type="entry name" value="Nucleic acid-binding proteins"/>
    <property type="match status" value="1"/>
</dbReference>
<evidence type="ECO:0000313" key="4">
    <source>
        <dbReference type="EMBL" id="SIS60991.1"/>
    </source>
</evidence>
<keyword evidence="1 2" id="KW-0238">DNA-binding</keyword>
<evidence type="ECO:0000313" key="3">
    <source>
        <dbReference type="EMBL" id="AZB02420.1"/>
    </source>
</evidence>
<dbReference type="GO" id="GO:0003697">
    <property type="term" value="F:single-stranded DNA binding"/>
    <property type="evidence" value="ECO:0007669"/>
    <property type="project" value="InterPro"/>
</dbReference>
<dbReference type="Proteomes" id="UP000186106">
    <property type="component" value="Unassembled WGS sequence"/>
</dbReference>
<dbReference type="EMBL" id="CP033927">
    <property type="protein sequence ID" value="AZB02420.1"/>
    <property type="molecule type" value="Genomic_DNA"/>
</dbReference>
<dbReference type="PIRSF" id="PIRSF002070">
    <property type="entry name" value="SSB"/>
    <property type="match status" value="1"/>
</dbReference>
<accession>A0A1N7KHA9</accession>
<dbReference type="PROSITE" id="PS50935">
    <property type="entry name" value="SSB"/>
    <property type="match status" value="1"/>
</dbReference>
<evidence type="ECO:0000313" key="5">
    <source>
        <dbReference type="Proteomes" id="UP000186106"/>
    </source>
</evidence>
<protein>
    <recommendedName>
        <fullName evidence="2">Single-stranded DNA-binding protein</fullName>
    </recommendedName>
</protein>
<dbReference type="STRING" id="112234.SAMN05421768_11238"/>
<dbReference type="EMBL" id="FTNZ01000012">
    <property type="protein sequence ID" value="SIS60991.1"/>
    <property type="molecule type" value="Genomic_DNA"/>
</dbReference>
<evidence type="ECO:0000313" key="6">
    <source>
        <dbReference type="Proteomes" id="UP000279541"/>
    </source>
</evidence>
<dbReference type="SUPFAM" id="SSF50249">
    <property type="entry name" value="Nucleic acid-binding proteins"/>
    <property type="match status" value="1"/>
</dbReference>
<geneLocation type="plasmid" evidence="3 6">
    <name>unnamed</name>
</geneLocation>
<name>A0A1N7KHA9_9FLAO</name>
<proteinExistence type="predicted"/>
<dbReference type="InterPro" id="IPR011344">
    <property type="entry name" value="ssDNA-bd"/>
</dbReference>
<dbReference type="AlphaFoldDB" id="A0A1N7KHA9"/>
<dbReference type="Proteomes" id="UP000279541">
    <property type="component" value="Plasmid unnamed"/>
</dbReference>
<reference evidence="3 6" key="2">
    <citation type="submission" date="2018-11" db="EMBL/GenBank/DDBJ databases">
        <title>Proposal to divide the Flavobacteriaceae and reorganize its genera based on Amino Acid Identity values calculated from whole genome sequences.</title>
        <authorList>
            <person name="Nicholson A.C."/>
            <person name="Gulvik C.A."/>
            <person name="Whitney A.M."/>
            <person name="Humrighouse B.W."/>
            <person name="Bell M."/>
            <person name="Holmes B."/>
            <person name="Steigerwalt A.G."/>
            <person name="Villarma A."/>
            <person name="Sheth M."/>
            <person name="Batra D."/>
            <person name="Pryor J."/>
            <person name="Bernardet J.-F."/>
            <person name="Hugo C."/>
            <person name="Kampfer P."/>
            <person name="Newman J."/>
            <person name="McQuiston J.R."/>
        </authorList>
    </citation>
    <scope>NUCLEOTIDE SEQUENCE [LARGE SCALE GENOMIC DNA]</scope>
    <source>
        <strain evidence="3 6">DSM 16927</strain>
        <plasmid evidence="3 6">unnamed</plasmid>
    </source>
</reference>
<sequence length="110" mass="12544">MANLFHVVFDGHLTADATFRKLAEDKGVLNFTVAHNFPTAKKDQNQKTIYEPQYYNCVRWMTSGETPEQLLNSLKKGTKIIVESNKIEISTTTKDEKTYTNVNFIVSNIV</sequence>
<reference evidence="4 5" key="1">
    <citation type="submission" date="2017-01" db="EMBL/GenBank/DDBJ databases">
        <authorList>
            <person name="Mah S.A."/>
            <person name="Swanson W.J."/>
            <person name="Moy G.W."/>
            <person name="Vacquier V.D."/>
        </authorList>
    </citation>
    <scope>NUCLEOTIDE SEQUENCE [LARGE SCALE GENOMIC DNA]</scope>
    <source>
        <strain evidence="4 5">DSM 16927</strain>
    </source>
</reference>
<evidence type="ECO:0000256" key="2">
    <source>
        <dbReference type="PIRNR" id="PIRNR002070"/>
    </source>
</evidence>
<dbReference type="RefSeq" id="WP_076357577.1">
    <property type="nucleotide sequence ID" value="NZ_CP033927.1"/>
</dbReference>
<gene>
    <name evidence="3" type="ORF">EG359_22440</name>
    <name evidence="4" type="ORF">SAMN05421768_11238</name>
</gene>
<dbReference type="InterPro" id="IPR012340">
    <property type="entry name" value="NA-bd_OB-fold"/>
</dbReference>
<dbReference type="GO" id="GO:0006260">
    <property type="term" value="P:DNA replication"/>
    <property type="evidence" value="ECO:0007669"/>
    <property type="project" value="InterPro"/>
</dbReference>